<evidence type="ECO:0000313" key="3">
    <source>
        <dbReference type="WBParaSite" id="ECPE_0000623501-mRNA-1"/>
    </source>
</evidence>
<name>A0A183AGY7_9TREM</name>
<proteinExistence type="predicted"/>
<accession>A0A183AGY7</accession>
<evidence type="ECO:0000313" key="2">
    <source>
        <dbReference type="Proteomes" id="UP000272942"/>
    </source>
</evidence>
<dbReference type="AlphaFoldDB" id="A0A183AGY7"/>
<reference evidence="3" key="1">
    <citation type="submission" date="2016-06" db="UniProtKB">
        <authorList>
            <consortium name="WormBaseParasite"/>
        </authorList>
    </citation>
    <scope>IDENTIFICATION</scope>
</reference>
<keyword evidence="2" id="KW-1185">Reference proteome</keyword>
<dbReference type="WBParaSite" id="ECPE_0000623501-mRNA-1">
    <property type="protein sequence ID" value="ECPE_0000623501-mRNA-1"/>
    <property type="gene ID" value="ECPE_0000623501"/>
</dbReference>
<organism evidence="3">
    <name type="scientific">Echinostoma caproni</name>
    <dbReference type="NCBI Taxonomy" id="27848"/>
    <lineage>
        <taxon>Eukaryota</taxon>
        <taxon>Metazoa</taxon>
        <taxon>Spiralia</taxon>
        <taxon>Lophotrochozoa</taxon>
        <taxon>Platyhelminthes</taxon>
        <taxon>Trematoda</taxon>
        <taxon>Digenea</taxon>
        <taxon>Plagiorchiida</taxon>
        <taxon>Echinostomata</taxon>
        <taxon>Echinostomatoidea</taxon>
        <taxon>Echinostomatidae</taxon>
        <taxon>Echinostoma</taxon>
    </lineage>
</organism>
<gene>
    <name evidence="1" type="ORF">ECPE_LOCUS6222</name>
</gene>
<protein>
    <submittedName>
        <fullName evidence="1 3">Uncharacterized protein</fullName>
    </submittedName>
</protein>
<dbReference type="Proteomes" id="UP000272942">
    <property type="component" value="Unassembled WGS sequence"/>
</dbReference>
<dbReference type="EMBL" id="UZAN01043187">
    <property type="protein sequence ID" value="VDP77720.1"/>
    <property type="molecule type" value="Genomic_DNA"/>
</dbReference>
<sequence>MVWNCRGPAVGGGVHDVGVSDGVGGSGVGVGDCGDCGYFGGVGNALFHLLLDVNVFYLIPVSLCTSQKTRPTMAQPMYCRSSALAMYMEVSLGGGHAK</sequence>
<evidence type="ECO:0000313" key="1">
    <source>
        <dbReference type="EMBL" id="VDP77720.1"/>
    </source>
</evidence>
<reference evidence="1 2" key="2">
    <citation type="submission" date="2018-11" db="EMBL/GenBank/DDBJ databases">
        <authorList>
            <consortium name="Pathogen Informatics"/>
        </authorList>
    </citation>
    <scope>NUCLEOTIDE SEQUENCE [LARGE SCALE GENOMIC DNA]</scope>
    <source>
        <strain evidence="1 2">Egypt</strain>
    </source>
</reference>